<evidence type="ECO:0000256" key="1">
    <source>
        <dbReference type="SAM" id="MobiDB-lite"/>
    </source>
</evidence>
<evidence type="ECO:0000313" key="3">
    <source>
        <dbReference type="Proteomes" id="UP001603857"/>
    </source>
</evidence>
<feature type="compositionally biased region" description="Polar residues" evidence="1">
    <location>
        <begin position="48"/>
        <end position="60"/>
    </location>
</feature>
<evidence type="ECO:0000313" key="2">
    <source>
        <dbReference type="EMBL" id="KAL2329869.1"/>
    </source>
</evidence>
<comment type="caution">
    <text evidence="2">The sequence shown here is derived from an EMBL/GenBank/DDBJ whole genome shotgun (WGS) entry which is preliminary data.</text>
</comment>
<keyword evidence="3" id="KW-1185">Reference proteome</keyword>
<feature type="region of interest" description="Disordered" evidence="1">
    <location>
        <begin position="36"/>
        <end position="60"/>
    </location>
</feature>
<proteinExistence type="predicted"/>
<gene>
    <name evidence="2" type="ORF">Fmac_017450</name>
</gene>
<accession>A0ABD1M250</accession>
<name>A0ABD1M250_9FABA</name>
<protein>
    <submittedName>
        <fullName evidence="2">Uncharacterized protein</fullName>
    </submittedName>
</protein>
<sequence>MDNIIVVKVIMPAESLPQGMEGQVISVYTLCEDRTAEGGSGADINPRNLRTTRISSEQMR</sequence>
<dbReference type="Proteomes" id="UP001603857">
    <property type="component" value="Unassembled WGS sequence"/>
</dbReference>
<dbReference type="AlphaFoldDB" id="A0ABD1M250"/>
<dbReference type="EMBL" id="JBGMDY010000006">
    <property type="protein sequence ID" value="KAL2329869.1"/>
    <property type="molecule type" value="Genomic_DNA"/>
</dbReference>
<organism evidence="2 3">
    <name type="scientific">Flemingia macrophylla</name>
    <dbReference type="NCBI Taxonomy" id="520843"/>
    <lineage>
        <taxon>Eukaryota</taxon>
        <taxon>Viridiplantae</taxon>
        <taxon>Streptophyta</taxon>
        <taxon>Embryophyta</taxon>
        <taxon>Tracheophyta</taxon>
        <taxon>Spermatophyta</taxon>
        <taxon>Magnoliopsida</taxon>
        <taxon>eudicotyledons</taxon>
        <taxon>Gunneridae</taxon>
        <taxon>Pentapetalae</taxon>
        <taxon>rosids</taxon>
        <taxon>fabids</taxon>
        <taxon>Fabales</taxon>
        <taxon>Fabaceae</taxon>
        <taxon>Papilionoideae</taxon>
        <taxon>50 kb inversion clade</taxon>
        <taxon>NPAAA clade</taxon>
        <taxon>indigoferoid/millettioid clade</taxon>
        <taxon>Phaseoleae</taxon>
        <taxon>Flemingia</taxon>
    </lineage>
</organism>
<reference evidence="2 3" key="1">
    <citation type="submission" date="2024-08" db="EMBL/GenBank/DDBJ databases">
        <title>Insights into the chromosomal genome structure of Flemingia macrophylla.</title>
        <authorList>
            <person name="Ding Y."/>
            <person name="Zhao Y."/>
            <person name="Bi W."/>
            <person name="Wu M."/>
            <person name="Zhao G."/>
            <person name="Gong Y."/>
            <person name="Li W."/>
            <person name="Zhang P."/>
        </authorList>
    </citation>
    <scope>NUCLEOTIDE SEQUENCE [LARGE SCALE GENOMIC DNA]</scope>
    <source>
        <strain evidence="2">DYQJB</strain>
        <tissue evidence="2">Leaf</tissue>
    </source>
</reference>